<name>A0A1E7U2C5_9BURK</name>
<dbReference type="Proteomes" id="UP000217154">
    <property type="component" value="Chromosome"/>
</dbReference>
<evidence type="ECO:0000256" key="4">
    <source>
        <dbReference type="ARBA" id="ARBA00023163"/>
    </source>
</evidence>
<dbReference type="InterPro" id="IPR000847">
    <property type="entry name" value="LysR_HTH_N"/>
</dbReference>
<keyword evidence="3" id="KW-0238">DNA-binding</keyword>
<evidence type="ECO:0000313" key="6">
    <source>
        <dbReference type="Proteomes" id="UP000217154"/>
    </source>
</evidence>
<dbReference type="GO" id="GO:0005829">
    <property type="term" value="C:cytosol"/>
    <property type="evidence" value="ECO:0007669"/>
    <property type="project" value="TreeGrafter"/>
</dbReference>
<dbReference type="PANTHER" id="PTHR30419:SF14">
    <property type="entry name" value="LYSR FAMILY TRANSCRIPTIONAL REGULATOR"/>
    <property type="match status" value="1"/>
</dbReference>
<dbReference type="InterPro" id="IPR005119">
    <property type="entry name" value="LysR_subst-bd"/>
</dbReference>
<dbReference type="InterPro" id="IPR050950">
    <property type="entry name" value="HTH-type_LysR_regulators"/>
</dbReference>
<dbReference type="InterPro" id="IPR036388">
    <property type="entry name" value="WH-like_DNA-bd_sf"/>
</dbReference>
<dbReference type="Gene3D" id="1.10.10.10">
    <property type="entry name" value="Winged helix-like DNA-binding domain superfamily/Winged helix DNA-binding domain"/>
    <property type="match status" value="1"/>
</dbReference>
<protein>
    <submittedName>
        <fullName evidence="5">LysR family transcriptional regulator</fullName>
    </submittedName>
</protein>
<dbReference type="PRINTS" id="PR00039">
    <property type="entry name" value="HTHLYSR"/>
</dbReference>
<evidence type="ECO:0000256" key="3">
    <source>
        <dbReference type="ARBA" id="ARBA00023125"/>
    </source>
</evidence>
<dbReference type="FunFam" id="1.10.10.10:FF:000001">
    <property type="entry name" value="LysR family transcriptional regulator"/>
    <property type="match status" value="1"/>
</dbReference>
<dbReference type="SUPFAM" id="SSF53850">
    <property type="entry name" value="Periplasmic binding protein-like II"/>
    <property type="match status" value="1"/>
</dbReference>
<dbReference type="RefSeq" id="WP_062479435.1">
    <property type="nucleotide sequence ID" value="NZ_CP023284.1"/>
</dbReference>
<sequence length="308" mass="33499">MNVTLRQLRVFRSVAEGRNFSRAGDQVGLSQPAVSRSISELEAQLGLKLLDRTTREVVLTEAGHSFAARLDRVLDELDQTLQDVAGLASARGGKVRVASSPTLSANLMPDCIAACAVQAPGIQFLLLDRIQQDVLDSVRSGEVDFGVVIEPSEADDLHCESILNDPFMVVTLPGHRLTEKKASVNWSALDGQPLVLLDHASGSRRLIDQALERHGARCDVKQQLGHATTVFRMVEAGIGISVMPGLSLPPEGLARLVVRPLVPNVQRAIMLIRRRNRELSPLAQRVWRMVRETAALSEAPAAPPTKAR</sequence>
<dbReference type="AlphaFoldDB" id="A0A1E7U2C5"/>
<dbReference type="KEGG" id="vbo:CKY39_06810"/>
<dbReference type="GO" id="GO:0003677">
    <property type="term" value="F:DNA binding"/>
    <property type="evidence" value="ECO:0007669"/>
    <property type="project" value="UniProtKB-KW"/>
</dbReference>
<accession>A0A1E7U2C5</accession>
<evidence type="ECO:0000313" key="5">
    <source>
        <dbReference type="EMBL" id="ATA52953.1"/>
    </source>
</evidence>
<dbReference type="GO" id="GO:0003700">
    <property type="term" value="F:DNA-binding transcription factor activity"/>
    <property type="evidence" value="ECO:0007669"/>
    <property type="project" value="InterPro"/>
</dbReference>
<dbReference type="OrthoDB" id="8437302at2"/>
<comment type="similarity">
    <text evidence="1">Belongs to the LysR transcriptional regulatory family.</text>
</comment>
<dbReference type="EMBL" id="CP023284">
    <property type="protein sequence ID" value="ATA52953.1"/>
    <property type="molecule type" value="Genomic_DNA"/>
</dbReference>
<reference evidence="5 6" key="1">
    <citation type="submission" date="2017-09" db="EMBL/GenBank/DDBJ databases">
        <title>The diverse metabolic capabilities of V. boronicumulans make it an excellent choice for continued studies on novel biodegradation.</title>
        <authorList>
            <person name="Sun S."/>
        </authorList>
    </citation>
    <scope>NUCLEOTIDE SEQUENCE [LARGE SCALE GENOMIC DNA]</scope>
    <source>
        <strain evidence="5 6">J1</strain>
    </source>
</reference>
<evidence type="ECO:0000256" key="2">
    <source>
        <dbReference type="ARBA" id="ARBA00023015"/>
    </source>
</evidence>
<dbReference type="Pfam" id="PF03466">
    <property type="entry name" value="LysR_substrate"/>
    <property type="match status" value="1"/>
</dbReference>
<dbReference type="Gene3D" id="3.40.190.290">
    <property type="match status" value="1"/>
</dbReference>
<organism evidence="5 6">
    <name type="scientific">Variovorax boronicumulans</name>
    <dbReference type="NCBI Taxonomy" id="436515"/>
    <lineage>
        <taxon>Bacteria</taxon>
        <taxon>Pseudomonadati</taxon>
        <taxon>Pseudomonadota</taxon>
        <taxon>Betaproteobacteria</taxon>
        <taxon>Burkholderiales</taxon>
        <taxon>Comamonadaceae</taxon>
        <taxon>Variovorax</taxon>
    </lineage>
</organism>
<keyword evidence="4" id="KW-0804">Transcription</keyword>
<dbReference type="InterPro" id="IPR036390">
    <property type="entry name" value="WH_DNA-bd_sf"/>
</dbReference>
<dbReference type="CDD" id="cd08440">
    <property type="entry name" value="PBP2_LTTR_like_4"/>
    <property type="match status" value="1"/>
</dbReference>
<dbReference type="PANTHER" id="PTHR30419">
    <property type="entry name" value="HTH-TYPE TRANSCRIPTIONAL REGULATOR YBHD"/>
    <property type="match status" value="1"/>
</dbReference>
<dbReference type="SUPFAM" id="SSF46785">
    <property type="entry name" value="Winged helix' DNA-binding domain"/>
    <property type="match status" value="1"/>
</dbReference>
<dbReference type="Pfam" id="PF00126">
    <property type="entry name" value="HTH_1"/>
    <property type="match status" value="1"/>
</dbReference>
<evidence type="ECO:0000256" key="1">
    <source>
        <dbReference type="ARBA" id="ARBA00009437"/>
    </source>
</evidence>
<proteinExistence type="inferred from homology"/>
<keyword evidence="2" id="KW-0805">Transcription regulation</keyword>
<gene>
    <name evidence="5" type="ORF">CKY39_06810</name>
</gene>
<dbReference type="PROSITE" id="PS50931">
    <property type="entry name" value="HTH_LYSR"/>
    <property type="match status" value="1"/>
</dbReference>
<dbReference type="STRING" id="436515.GCA_001752345_00782"/>